<dbReference type="HAMAP" id="MF_00076">
    <property type="entry name" value="HisB"/>
    <property type="match status" value="1"/>
</dbReference>
<evidence type="ECO:0000256" key="3">
    <source>
        <dbReference type="ARBA" id="ARBA00007481"/>
    </source>
</evidence>
<organism evidence="8 9">
    <name type="scientific">Cymbomonas tetramitiformis</name>
    <dbReference type="NCBI Taxonomy" id="36881"/>
    <lineage>
        <taxon>Eukaryota</taxon>
        <taxon>Viridiplantae</taxon>
        <taxon>Chlorophyta</taxon>
        <taxon>Pyramimonadophyceae</taxon>
        <taxon>Pyramimonadales</taxon>
        <taxon>Pyramimonadaceae</taxon>
        <taxon>Cymbomonas</taxon>
    </lineage>
</organism>
<evidence type="ECO:0000313" key="9">
    <source>
        <dbReference type="Proteomes" id="UP001190700"/>
    </source>
</evidence>
<dbReference type="EC" id="4.2.1.19" evidence="4"/>
<dbReference type="AlphaFoldDB" id="A0AAE0EUB4"/>
<dbReference type="EMBL" id="LGRX02033445">
    <property type="protein sequence ID" value="KAK3241208.1"/>
    <property type="molecule type" value="Genomic_DNA"/>
</dbReference>
<comment type="pathway">
    <text evidence="2">Amino-acid biosynthesis; L-histidine biosynthesis; L-histidine from 5-phospho-alpha-D-ribose 1-diphosphate: step 6/9.</text>
</comment>
<gene>
    <name evidence="8" type="ORF">CYMTET_49005</name>
</gene>
<dbReference type="Gene3D" id="3.30.230.40">
    <property type="entry name" value="Imidazole glycerol phosphate dehydratase, domain 1"/>
    <property type="match status" value="3"/>
</dbReference>
<comment type="caution">
    <text evidence="8">The sequence shown here is derived from an EMBL/GenBank/DDBJ whole genome shotgun (WGS) entry which is preliminary data.</text>
</comment>
<accession>A0AAE0EUB4</accession>
<keyword evidence="9" id="KW-1185">Reference proteome</keyword>
<evidence type="ECO:0000256" key="5">
    <source>
        <dbReference type="ARBA" id="ARBA00022605"/>
    </source>
</evidence>
<comment type="similarity">
    <text evidence="3">Belongs to the imidazoleglycerol-phosphate dehydratase family.</text>
</comment>
<name>A0AAE0EUB4_9CHLO</name>
<sequence length="350" mass="37784">MLDQLGTHGLLDVSVEVRGRTQDVTDEQVNGAVGTAVGQAFADLGLCEHHVSSTFSAPLDESLVGATLSLDGPSQLTYDVGFPTKLVGTYETRLPELFFQNFIQACGMSLSLIRQTPKNRGNSHHIIEATFKAVARALRAAIDEVDQRPVEGTLVKREASIHRKTGETDVDVDIKLDGKGTSDCDTMIPHLDLMLKDLAETSGISFKVECEGDIHIDDHHTNEDIAIVIGKALQEALGNRSGINRMGFASATVGEAQVEVTLDLSGRPHLEYELEIPDERVGTYDTQLVEHFYQSIVNNSGTTLHVRGISGTNSPDLIAAGIHAFGAALKMAVRFDDRRLGKIASSKGVL</sequence>
<protein>
    <recommendedName>
        <fullName evidence="4">imidazoleglycerol-phosphate dehydratase</fullName>
        <ecNumber evidence="4">4.2.1.19</ecNumber>
    </recommendedName>
</protein>
<keyword evidence="5" id="KW-0028">Amino-acid biosynthesis</keyword>
<dbReference type="PANTHER" id="PTHR23133:SF2">
    <property type="entry name" value="IMIDAZOLEGLYCEROL-PHOSPHATE DEHYDRATASE"/>
    <property type="match status" value="1"/>
</dbReference>
<dbReference type="SUPFAM" id="SSF54211">
    <property type="entry name" value="Ribosomal protein S5 domain 2-like"/>
    <property type="match status" value="3"/>
</dbReference>
<keyword evidence="7" id="KW-0456">Lyase</keyword>
<dbReference type="Proteomes" id="UP001190700">
    <property type="component" value="Unassembled WGS sequence"/>
</dbReference>
<evidence type="ECO:0000256" key="2">
    <source>
        <dbReference type="ARBA" id="ARBA00005047"/>
    </source>
</evidence>
<dbReference type="InterPro" id="IPR020568">
    <property type="entry name" value="Ribosomal_Su5_D2-typ_SF"/>
</dbReference>
<dbReference type="Pfam" id="PF00475">
    <property type="entry name" value="IGPD"/>
    <property type="match status" value="2"/>
</dbReference>
<dbReference type="GO" id="GO:0000105">
    <property type="term" value="P:L-histidine biosynthetic process"/>
    <property type="evidence" value="ECO:0007669"/>
    <property type="project" value="UniProtKB-KW"/>
</dbReference>
<dbReference type="PROSITE" id="PS00954">
    <property type="entry name" value="IGP_DEHYDRATASE_1"/>
    <property type="match status" value="1"/>
</dbReference>
<dbReference type="InterPro" id="IPR020565">
    <property type="entry name" value="ImidazoleglycerP_deHydtase_CS"/>
</dbReference>
<dbReference type="GO" id="GO:0004424">
    <property type="term" value="F:imidazoleglycerol-phosphate dehydratase activity"/>
    <property type="evidence" value="ECO:0007669"/>
    <property type="project" value="UniProtKB-EC"/>
</dbReference>
<proteinExistence type="inferred from homology"/>
<evidence type="ECO:0000256" key="6">
    <source>
        <dbReference type="ARBA" id="ARBA00023102"/>
    </source>
</evidence>
<evidence type="ECO:0000256" key="7">
    <source>
        <dbReference type="ARBA" id="ARBA00023239"/>
    </source>
</evidence>
<dbReference type="PANTHER" id="PTHR23133">
    <property type="entry name" value="IMIDAZOLEGLYCEROL-PHOSPHATE DEHYDRATASE HIS7"/>
    <property type="match status" value="1"/>
</dbReference>
<evidence type="ECO:0000313" key="8">
    <source>
        <dbReference type="EMBL" id="KAK3241208.1"/>
    </source>
</evidence>
<reference evidence="8 9" key="1">
    <citation type="journal article" date="2015" name="Genome Biol. Evol.">
        <title>Comparative Genomics of a Bacterivorous Green Alga Reveals Evolutionary Causalities and Consequences of Phago-Mixotrophic Mode of Nutrition.</title>
        <authorList>
            <person name="Burns J.A."/>
            <person name="Paasch A."/>
            <person name="Narechania A."/>
            <person name="Kim E."/>
        </authorList>
    </citation>
    <scope>NUCLEOTIDE SEQUENCE [LARGE SCALE GENOMIC DNA]</scope>
    <source>
        <strain evidence="8 9">PLY_AMNH</strain>
    </source>
</reference>
<dbReference type="InterPro" id="IPR038494">
    <property type="entry name" value="IGPD_sf"/>
</dbReference>
<evidence type="ECO:0000256" key="1">
    <source>
        <dbReference type="ARBA" id="ARBA00001723"/>
    </source>
</evidence>
<keyword evidence="6" id="KW-0368">Histidine biosynthesis</keyword>
<dbReference type="FunFam" id="3.30.230.40:FF:000003">
    <property type="entry name" value="Imidazoleglycerol-phosphate dehydratase HisB"/>
    <property type="match status" value="1"/>
</dbReference>
<evidence type="ECO:0000256" key="4">
    <source>
        <dbReference type="ARBA" id="ARBA00012075"/>
    </source>
</evidence>
<dbReference type="InterPro" id="IPR000807">
    <property type="entry name" value="ImidazoleglycerolP_deHydtase"/>
</dbReference>
<comment type="catalytic activity">
    <reaction evidence="1">
        <text>D-erythro-1-(imidazol-4-yl)glycerol 3-phosphate = 3-(imidazol-4-yl)-2-oxopropyl phosphate + H2O</text>
        <dbReference type="Rhea" id="RHEA:11040"/>
        <dbReference type="ChEBI" id="CHEBI:15377"/>
        <dbReference type="ChEBI" id="CHEBI:57766"/>
        <dbReference type="ChEBI" id="CHEBI:58278"/>
        <dbReference type="EC" id="4.2.1.19"/>
    </reaction>
</comment>